<dbReference type="EMBL" id="JAKRKC020000002">
    <property type="protein sequence ID" value="MCK2218145.1"/>
    <property type="molecule type" value="Genomic_DNA"/>
</dbReference>
<organism evidence="2 3">
    <name type="scientific">Actinomadura luzonensis</name>
    <dbReference type="NCBI Taxonomy" id="2805427"/>
    <lineage>
        <taxon>Bacteria</taxon>
        <taxon>Bacillati</taxon>
        <taxon>Actinomycetota</taxon>
        <taxon>Actinomycetes</taxon>
        <taxon>Streptosporangiales</taxon>
        <taxon>Thermomonosporaceae</taxon>
        <taxon>Actinomadura</taxon>
    </lineage>
</organism>
<keyword evidence="3" id="KW-1185">Reference proteome</keyword>
<dbReference type="InterPro" id="IPR032466">
    <property type="entry name" value="Metal_Hydrolase"/>
</dbReference>
<dbReference type="SUPFAM" id="SSF51556">
    <property type="entry name" value="Metallo-dependent hydrolases"/>
    <property type="match status" value="1"/>
</dbReference>
<comment type="caution">
    <text evidence="2">The sequence shown here is derived from an EMBL/GenBank/DDBJ whole genome shotgun (WGS) entry which is preliminary data.</text>
</comment>
<dbReference type="PANTHER" id="PTHR43135:SF3">
    <property type="entry name" value="ALPHA-D-RIBOSE 1-METHYLPHOSPHONATE 5-TRIPHOSPHATE DIPHOSPHATASE"/>
    <property type="match status" value="1"/>
</dbReference>
<dbReference type="RefSeq" id="WP_242370982.1">
    <property type="nucleotide sequence ID" value="NZ_JAKRKC020000002.1"/>
</dbReference>
<dbReference type="Proteomes" id="UP001317259">
    <property type="component" value="Unassembled WGS sequence"/>
</dbReference>
<dbReference type="InterPro" id="IPR051781">
    <property type="entry name" value="Metallo-dep_Hydrolase"/>
</dbReference>
<dbReference type="Gene3D" id="3.30.110.90">
    <property type="entry name" value="Amidohydrolase"/>
    <property type="match status" value="1"/>
</dbReference>
<evidence type="ECO:0000259" key="1">
    <source>
        <dbReference type="Pfam" id="PF01979"/>
    </source>
</evidence>
<dbReference type="PANTHER" id="PTHR43135">
    <property type="entry name" value="ALPHA-D-RIBOSE 1-METHYLPHOSPHONATE 5-TRIPHOSPHATE DIPHOSPHATASE"/>
    <property type="match status" value="1"/>
</dbReference>
<reference evidence="2 3" key="1">
    <citation type="submission" date="2022-04" db="EMBL/GenBank/DDBJ databases">
        <title>Genome draft of Actinomadura sp. ATCC 31491.</title>
        <authorList>
            <person name="Shi X."/>
            <person name="Du Y."/>
        </authorList>
    </citation>
    <scope>NUCLEOTIDE SEQUENCE [LARGE SCALE GENOMIC DNA]</scope>
    <source>
        <strain evidence="2 3">ATCC 31491</strain>
    </source>
</reference>
<dbReference type="InterPro" id="IPR006680">
    <property type="entry name" value="Amidohydro-rel"/>
</dbReference>
<feature type="domain" description="Amidohydrolase-related" evidence="1">
    <location>
        <begin position="53"/>
        <end position="353"/>
    </location>
</feature>
<dbReference type="SUPFAM" id="SSF51338">
    <property type="entry name" value="Composite domain of metallo-dependent hydrolases"/>
    <property type="match status" value="1"/>
</dbReference>
<name>A0ABT0G1T5_9ACTN</name>
<dbReference type="Gene3D" id="2.30.40.10">
    <property type="entry name" value="Urease, subunit C, domain 1"/>
    <property type="match status" value="1"/>
</dbReference>
<proteinExistence type="predicted"/>
<dbReference type="Pfam" id="PF01979">
    <property type="entry name" value="Amidohydro_1"/>
    <property type="match status" value="1"/>
</dbReference>
<dbReference type="Gene3D" id="3.40.50.10910">
    <property type="entry name" value="Amidohydrolase"/>
    <property type="match status" value="1"/>
</dbReference>
<evidence type="ECO:0000313" key="3">
    <source>
        <dbReference type="Proteomes" id="UP001317259"/>
    </source>
</evidence>
<sequence length="358" mass="37009">MTKQTLIEDVRIFDGERVTGTGGVLIDGAEITHVAPRIPRRPGWEIVPGDGRTLLPGLIDAHTHAATAEHLRKALVQGTTTCLNMFSYPLAELAALREAAASRDDVAGLRSSGILASVPGGPPDVPGLPKVSGPEEAEAFVAARAAEGSDYIKIVLADPATPALAPETVRALVTAAARRGLLTVAHAPRHAAAQVALDAGVDMITHAPLDTPLTPAFARTMAGAGRTAVPTLTMMRRMADTYGLSYEAARDSVGALHQAGVPILAGTDANEGGGPALVPFGEAMHDELALLVEAGLTETQALAAATSLPARHFGLRDRGRIAPGARADLLLVDGDPTAAIAATRDLAGVWRRGVRVRT</sequence>
<accession>A0ABT0G1T5</accession>
<gene>
    <name evidence="2" type="ORF">MF672_030795</name>
</gene>
<dbReference type="Gene3D" id="1.20.58.520">
    <property type="entry name" value="Amidohydrolase"/>
    <property type="match status" value="1"/>
</dbReference>
<protein>
    <submittedName>
        <fullName evidence="2">Amidohydrolase family protein</fullName>
    </submittedName>
</protein>
<evidence type="ECO:0000313" key="2">
    <source>
        <dbReference type="EMBL" id="MCK2218145.1"/>
    </source>
</evidence>
<dbReference type="InterPro" id="IPR011059">
    <property type="entry name" value="Metal-dep_hydrolase_composite"/>
</dbReference>